<dbReference type="Proteomes" id="UP000823749">
    <property type="component" value="Chromosome 6"/>
</dbReference>
<proteinExistence type="predicted"/>
<dbReference type="GO" id="GO:0006897">
    <property type="term" value="P:endocytosis"/>
    <property type="evidence" value="ECO:0007669"/>
    <property type="project" value="TreeGrafter"/>
</dbReference>
<feature type="region of interest" description="Disordered" evidence="1">
    <location>
        <begin position="84"/>
        <end position="143"/>
    </location>
</feature>
<dbReference type="PANTHER" id="PTHR12276:SF91">
    <property type="entry name" value="CLATHRIN INTERACTOR EPSIN 2-RELATED"/>
    <property type="match status" value="1"/>
</dbReference>
<organism evidence="2 3">
    <name type="scientific">Rhododendron griersonianum</name>
    <dbReference type="NCBI Taxonomy" id="479676"/>
    <lineage>
        <taxon>Eukaryota</taxon>
        <taxon>Viridiplantae</taxon>
        <taxon>Streptophyta</taxon>
        <taxon>Embryophyta</taxon>
        <taxon>Tracheophyta</taxon>
        <taxon>Spermatophyta</taxon>
        <taxon>Magnoliopsida</taxon>
        <taxon>eudicotyledons</taxon>
        <taxon>Gunneridae</taxon>
        <taxon>Pentapetalae</taxon>
        <taxon>asterids</taxon>
        <taxon>Ericales</taxon>
        <taxon>Ericaceae</taxon>
        <taxon>Ericoideae</taxon>
        <taxon>Rhodoreae</taxon>
        <taxon>Rhododendron</taxon>
    </lineage>
</organism>
<feature type="region of interest" description="Disordered" evidence="1">
    <location>
        <begin position="401"/>
        <end position="435"/>
    </location>
</feature>
<dbReference type="GO" id="GO:0005886">
    <property type="term" value="C:plasma membrane"/>
    <property type="evidence" value="ECO:0007669"/>
    <property type="project" value="TreeGrafter"/>
</dbReference>
<gene>
    <name evidence="2" type="ORF">RHGRI_016177</name>
</gene>
<feature type="compositionally biased region" description="Polar residues" evidence="1">
    <location>
        <begin position="125"/>
        <end position="143"/>
    </location>
</feature>
<dbReference type="GO" id="GO:0005768">
    <property type="term" value="C:endosome"/>
    <property type="evidence" value="ECO:0007669"/>
    <property type="project" value="TreeGrafter"/>
</dbReference>
<feature type="compositionally biased region" description="Low complexity" evidence="1">
    <location>
        <begin position="416"/>
        <end position="430"/>
    </location>
</feature>
<dbReference type="PANTHER" id="PTHR12276">
    <property type="entry name" value="EPSIN/ENT-RELATED"/>
    <property type="match status" value="1"/>
</dbReference>
<feature type="region of interest" description="Disordered" evidence="1">
    <location>
        <begin position="303"/>
        <end position="340"/>
    </location>
</feature>
<accession>A0AAV6JQC2</accession>
<evidence type="ECO:0000256" key="1">
    <source>
        <dbReference type="SAM" id="MobiDB-lite"/>
    </source>
</evidence>
<dbReference type="GO" id="GO:0005543">
    <property type="term" value="F:phospholipid binding"/>
    <property type="evidence" value="ECO:0007669"/>
    <property type="project" value="TreeGrafter"/>
</dbReference>
<keyword evidence="3" id="KW-1185">Reference proteome</keyword>
<comment type="caution">
    <text evidence="2">The sequence shown here is derived from an EMBL/GenBank/DDBJ whole genome shotgun (WGS) entry which is preliminary data.</text>
</comment>
<dbReference type="EMBL" id="JACTNZ010000006">
    <property type="protein sequence ID" value="KAG5543357.1"/>
    <property type="molecule type" value="Genomic_DNA"/>
</dbReference>
<sequence length="544" mass="56147">MRRLSSFTLKSTIIFAPASVPVSAPAPANKEVGGFDEFGPHGPFSGLPVTSNGAEMDLLGSLSDSFSNPLAIMPVTSGTAATDDNASANFSSGPTFGATPSASSVTNQPFEDPFGDGPFKAVPTSDGSPSQLRNSAPTSSFHPMANQRSELTQPILEVVDNTVNYGDAFPGMTYTPPTNSNAQLSSTNAHFLPNEFPTSNQNTDILADILPLSGPPPPVASQTGFPAQGSQPPLHAGFLAQTSYPTPLTGFSAQTGQPGHVTGYPGPNGSASQTGFPAPSTTVQPNANFYGNFLQQQLAAPHMASQNSAGPTTQYNPANFLSQAQPTPTMTSQPPLTSSSGQLAIVPQQSKDKFDPKSEVWADALSRGLVNLDISEPKTNPLAYIGVDFVAINRREKRFEKPTTTPVTSTINMGKAMRSGSGMGRAAASSLRPPANPMVGSGMGMGAGMGMGGYAGNGMNQPMGMGGYAGNGMNQPMGMGMAQGSQMQPTGFPPRSTMPGGCNPIFLNVGGYNPMMGRGGAYAPQQLDQATTTTTASLFGIGKR</sequence>
<dbReference type="GO" id="GO:0030276">
    <property type="term" value="F:clathrin binding"/>
    <property type="evidence" value="ECO:0007669"/>
    <property type="project" value="TreeGrafter"/>
</dbReference>
<evidence type="ECO:0000313" key="2">
    <source>
        <dbReference type="EMBL" id="KAG5543357.1"/>
    </source>
</evidence>
<name>A0AAV6JQC2_9ERIC</name>
<reference evidence="2 3" key="1">
    <citation type="submission" date="2020-08" db="EMBL/GenBank/DDBJ databases">
        <title>Plant Genome Project.</title>
        <authorList>
            <person name="Zhang R.-G."/>
        </authorList>
    </citation>
    <scope>NUCLEOTIDE SEQUENCE [LARGE SCALE GENOMIC DNA]</scope>
    <source>
        <strain evidence="2">WSP0</strain>
        <tissue evidence="2">Leaf</tissue>
    </source>
</reference>
<protein>
    <submittedName>
        <fullName evidence="2">Uncharacterized protein</fullName>
    </submittedName>
</protein>
<dbReference type="AlphaFoldDB" id="A0AAV6JQC2"/>
<evidence type="ECO:0000313" key="3">
    <source>
        <dbReference type="Proteomes" id="UP000823749"/>
    </source>
</evidence>
<feature type="compositionally biased region" description="Polar residues" evidence="1">
    <location>
        <begin position="84"/>
        <end position="109"/>
    </location>
</feature>
<dbReference type="GO" id="GO:0030125">
    <property type="term" value="C:clathrin vesicle coat"/>
    <property type="evidence" value="ECO:0007669"/>
    <property type="project" value="TreeGrafter"/>
</dbReference>
<feature type="compositionally biased region" description="Polar residues" evidence="1">
    <location>
        <begin position="402"/>
        <end position="412"/>
    </location>
</feature>